<evidence type="ECO:0000313" key="3">
    <source>
        <dbReference type="EMBL" id="CAL1544509.1"/>
    </source>
</evidence>
<protein>
    <recommendedName>
        <fullName evidence="2">SET domain-containing protein</fullName>
    </recommendedName>
</protein>
<dbReference type="Pfam" id="PF00856">
    <property type="entry name" value="SET"/>
    <property type="match status" value="1"/>
</dbReference>
<sequence>MQNLGRCGRSRNHKSRRNSYQPLSGPGVSESHLPEFIRLKRWMKSSISKEQCLGRSIKKLEVAYFKNIGRGLKCKRHIEVGDTIISIPLDLLITTNTVFNSEIGAVILSGNDCFTPQQLLTIFLIIERCKGENSFWFPYLSTLPTVYTTPLYFTNDEIKLLTTRGKQMADEYRKRFDRACQVINNFLKASAPSYCPLVDLADIMWAWSTIETRSVYLETTPHSFLKVDPDESHVALAPYLDLLNHKDTAQMSAGLNTSSSCYEIVTQDKFEAHDQIFICYGAYDNTRLLVNYGFTLPQNVHNMYYITLDNIKQLSPNNIQHWDKKVSIIKETGLEKNLVCNQDGLSWALMTVLKIAALPWELLFLWKSLKQGISISNDNESKANSLATKLVSECLKSARDHLRNVMMCPSSNHFELLKNLAQDDVDILESTLAMLT</sequence>
<evidence type="ECO:0000256" key="1">
    <source>
        <dbReference type="SAM" id="MobiDB-lite"/>
    </source>
</evidence>
<keyword evidence="4" id="KW-1185">Reference proteome</keyword>
<dbReference type="AlphaFoldDB" id="A0AAV2IE48"/>
<dbReference type="InterPro" id="IPR001214">
    <property type="entry name" value="SET_dom"/>
</dbReference>
<dbReference type="SUPFAM" id="SSF82199">
    <property type="entry name" value="SET domain"/>
    <property type="match status" value="1"/>
</dbReference>
<dbReference type="PROSITE" id="PS50280">
    <property type="entry name" value="SET"/>
    <property type="match status" value="1"/>
</dbReference>
<reference evidence="3 4" key="1">
    <citation type="submission" date="2024-04" db="EMBL/GenBank/DDBJ databases">
        <authorList>
            <consortium name="Genoscope - CEA"/>
            <person name="William W."/>
        </authorList>
    </citation>
    <scope>NUCLEOTIDE SEQUENCE [LARGE SCALE GENOMIC DNA]</scope>
</reference>
<dbReference type="EMBL" id="CAXITT010000626">
    <property type="protein sequence ID" value="CAL1544509.1"/>
    <property type="molecule type" value="Genomic_DNA"/>
</dbReference>
<feature type="domain" description="SET" evidence="2">
    <location>
        <begin position="58"/>
        <end position="281"/>
    </location>
</feature>
<dbReference type="InterPro" id="IPR050600">
    <property type="entry name" value="SETD3_SETD6_MTase"/>
</dbReference>
<organism evidence="3 4">
    <name type="scientific">Lymnaea stagnalis</name>
    <name type="common">Great pond snail</name>
    <name type="synonym">Helix stagnalis</name>
    <dbReference type="NCBI Taxonomy" id="6523"/>
    <lineage>
        <taxon>Eukaryota</taxon>
        <taxon>Metazoa</taxon>
        <taxon>Spiralia</taxon>
        <taxon>Lophotrochozoa</taxon>
        <taxon>Mollusca</taxon>
        <taxon>Gastropoda</taxon>
        <taxon>Heterobranchia</taxon>
        <taxon>Euthyneura</taxon>
        <taxon>Panpulmonata</taxon>
        <taxon>Hygrophila</taxon>
        <taxon>Lymnaeoidea</taxon>
        <taxon>Lymnaeidae</taxon>
        <taxon>Lymnaea</taxon>
    </lineage>
</organism>
<dbReference type="InterPro" id="IPR044429">
    <property type="entry name" value="SETD4_SET"/>
</dbReference>
<accession>A0AAV2IE48</accession>
<dbReference type="InterPro" id="IPR046341">
    <property type="entry name" value="SET_dom_sf"/>
</dbReference>
<dbReference type="PANTHER" id="PTHR13271">
    <property type="entry name" value="UNCHARACTERIZED PUTATIVE METHYLTRANSFERASE"/>
    <property type="match status" value="1"/>
</dbReference>
<name>A0AAV2IE48_LYMST</name>
<feature type="region of interest" description="Disordered" evidence="1">
    <location>
        <begin position="1"/>
        <end position="29"/>
    </location>
</feature>
<comment type="caution">
    <text evidence="3">The sequence shown here is derived from an EMBL/GenBank/DDBJ whole genome shotgun (WGS) entry which is preliminary data.</text>
</comment>
<dbReference type="Gene3D" id="3.90.1410.10">
    <property type="entry name" value="set domain protein methyltransferase, domain 1"/>
    <property type="match status" value="1"/>
</dbReference>
<dbReference type="Proteomes" id="UP001497497">
    <property type="component" value="Unassembled WGS sequence"/>
</dbReference>
<dbReference type="PANTHER" id="PTHR13271:SF151">
    <property type="entry name" value="SET DOMAIN-CONTAINING PROTEIN 4"/>
    <property type="match status" value="1"/>
</dbReference>
<gene>
    <name evidence="3" type="ORF">GSLYS_00018022001</name>
</gene>
<proteinExistence type="predicted"/>
<evidence type="ECO:0000313" key="4">
    <source>
        <dbReference type="Proteomes" id="UP001497497"/>
    </source>
</evidence>
<dbReference type="GO" id="GO:0016279">
    <property type="term" value="F:protein-lysine N-methyltransferase activity"/>
    <property type="evidence" value="ECO:0007669"/>
    <property type="project" value="InterPro"/>
</dbReference>
<feature type="compositionally biased region" description="Basic residues" evidence="1">
    <location>
        <begin position="8"/>
        <end position="17"/>
    </location>
</feature>
<dbReference type="CDD" id="cd19177">
    <property type="entry name" value="SET_SETD4"/>
    <property type="match status" value="1"/>
</dbReference>
<evidence type="ECO:0000259" key="2">
    <source>
        <dbReference type="PROSITE" id="PS50280"/>
    </source>
</evidence>